<feature type="domain" description="Pectinesterase catalytic" evidence="11">
    <location>
        <begin position="2"/>
        <end position="269"/>
    </location>
</feature>
<sequence length="503" mass="55887">SGHGNFSTVQGAIDAVPADNTRWIRVQISPGVYTEKVLIPLNKPCIFLEGAGYQSTRIEFDDHENKIDSPIFISRPDNIVAKGITFKNTFGYPDGGIKAKRNEVKPATAFQVDGDKCAFFECAFIGMQDTLYDHRGRHHFRDCYIEGATDFIYGYGQSIYENCTISINIGKLAPPVVSGFITAQSKATPQETNGFVFKSCEVTGVGKAKLGRAWKAYSTVIFYKTDMKDVIDPEGWFSWHYAGHEKNFTYVEVENTGPGADTSKRVKWMKQLSGPQLEKYSGHGKYSTVQSAINAISDNNTRWIRVQILPGVYTEKVVIPANKPCIFLEGAGYQSTRIEFDDGQVKADSPIFISHPDNIVAKGITFKNTFNYRDSGIKAENIEFRQATAFQVEGDKCAFFQCAFVGIQDTLFDKSGRHYFKDNYIEGCVDFIYGSGQSIYEHCTIFINIGKFAPTLSGFITAQSKSTPQETNGFVFKSCNITGKGFHICGGTEYGNRGNRSAC</sequence>
<comment type="caution">
    <text evidence="12">The sequence shown here is derived from an EMBL/GenBank/DDBJ whole genome shotgun (WGS) entry which is preliminary data.</text>
</comment>
<comment type="similarity">
    <text evidence="3">Belongs to the pectinesterase family.</text>
</comment>
<evidence type="ECO:0000256" key="6">
    <source>
        <dbReference type="ARBA" id="ARBA00022801"/>
    </source>
</evidence>
<dbReference type="EMBL" id="JAKUCV010001583">
    <property type="protein sequence ID" value="KAJ4845746.1"/>
    <property type="molecule type" value="Genomic_DNA"/>
</dbReference>
<keyword evidence="6" id="KW-0378">Hydrolase</keyword>
<dbReference type="InterPro" id="IPR011050">
    <property type="entry name" value="Pectin_lyase_fold/virulence"/>
</dbReference>
<evidence type="ECO:0000256" key="3">
    <source>
        <dbReference type="ARBA" id="ARBA00008891"/>
    </source>
</evidence>
<reference evidence="12" key="1">
    <citation type="submission" date="2022-02" db="EMBL/GenBank/DDBJ databases">
        <authorList>
            <person name="Henning P.M."/>
            <person name="McCubbin A.G."/>
            <person name="Shore J.S."/>
        </authorList>
    </citation>
    <scope>NUCLEOTIDE SEQUENCE</scope>
    <source>
        <strain evidence="12">F60SS</strain>
        <tissue evidence="12">Leaves</tissue>
    </source>
</reference>
<evidence type="ECO:0000256" key="5">
    <source>
        <dbReference type="ARBA" id="ARBA00022512"/>
    </source>
</evidence>
<keyword evidence="5" id="KW-0964">Secreted</keyword>
<evidence type="ECO:0000256" key="7">
    <source>
        <dbReference type="ARBA" id="ARBA00023085"/>
    </source>
</evidence>
<dbReference type="OrthoDB" id="2019149at2759"/>
<feature type="non-terminal residue" evidence="12">
    <location>
        <position position="503"/>
    </location>
</feature>
<accession>A0A9Q0JKA8</accession>
<dbReference type="Pfam" id="PF01095">
    <property type="entry name" value="Pectinesterase"/>
    <property type="match status" value="2"/>
</dbReference>
<proteinExistence type="inferred from homology"/>
<evidence type="ECO:0000259" key="11">
    <source>
        <dbReference type="Pfam" id="PF01095"/>
    </source>
</evidence>
<keyword evidence="5" id="KW-0134">Cell wall</keyword>
<evidence type="ECO:0000256" key="9">
    <source>
        <dbReference type="ARBA" id="ARBA00047928"/>
    </source>
</evidence>
<dbReference type="EC" id="3.1.1.11" evidence="4"/>
<dbReference type="Proteomes" id="UP001141552">
    <property type="component" value="Unassembled WGS sequence"/>
</dbReference>
<evidence type="ECO:0000256" key="4">
    <source>
        <dbReference type="ARBA" id="ARBA00013229"/>
    </source>
</evidence>
<comment type="pathway">
    <text evidence="2">Glycan metabolism; pectin degradation; 2-dehydro-3-deoxy-D-gluconate from pectin: step 1/5.</text>
</comment>
<name>A0A9Q0JKA8_9ROSI</name>
<dbReference type="FunFam" id="2.160.20.10:FF:000013">
    <property type="entry name" value="Pectinesterase"/>
    <property type="match status" value="1"/>
</dbReference>
<dbReference type="PANTHER" id="PTHR31321">
    <property type="entry name" value="ACYL-COA THIOESTER HYDROLASE YBHC-RELATED"/>
    <property type="match status" value="1"/>
</dbReference>
<comment type="catalytic activity">
    <reaction evidence="9">
        <text>[(1-&gt;4)-alpha-D-galacturonosyl methyl ester](n) + n H2O = [(1-&gt;4)-alpha-D-galacturonosyl](n) + n methanol + n H(+)</text>
        <dbReference type="Rhea" id="RHEA:22380"/>
        <dbReference type="Rhea" id="RHEA-COMP:14570"/>
        <dbReference type="Rhea" id="RHEA-COMP:14573"/>
        <dbReference type="ChEBI" id="CHEBI:15377"/>
        <dbReference type="ChEBI" id="CHEBI:15378"/>
        <dbReference type="ChEBI" id="CHEBI:17790"/>
        <dbReference type="ChEBI" id="CHEBI:140522"/>
        <dbReference type="ChEBI" id="CHEBI:140523"/>
        <dbReference type="EC" id="3.1.1.11"/>
    </reaction>
</comment>
<evidence type="ECO:0000256" key="10">
    <source>
        <dbReference type="ARBA" id="ARBA00057335"/>
    </source>
</evidence>
<comment type="subcellular location">
    <subcellularLocation>
        <location evidence="1">Secreted</location>
        <location evidence="1">Cell wall</location>
    </subcellularLocation>
</comment>
<evidence type="ECO:0000313" key="12">
    <source>
        <dbReference type="EMBL" id="KAJ4845746.1"/>
    </source>
</evidence>
<dbReference type="PANTHER" id="PTHR31321:SF134">
    <property type="entry name" value="PECTINESTERASE"/>
    <property type="match status" value="1"/>
</dbReference>
<evidence type="ECO:0000256" key="8">
    <source>
        <dbReference type="ARBA" id="ARBA00023180"/>
    </source>
</evidence>
<comment type="function">
    <text evidence="10">Acts in the modification of cell walls via demethylesterification of cell wall pectin.</text>
</comment>
<keyword evidence="8" id="KW-0325">Glycoprotein</keyword>
<evidence type="ECO:0000256" key="2">
    <source>
        <dbReference type="ARBA" id="ARBA00005184"/>
    </source>
</evidence>
<evidence type="ECO:0000256" key="1">
    <source>
        <dbReference type="ARBA" id="ARBA00004191"/>
    </source>
</evidence>
<feature type="domain" description="Pectinesterase catalytic" evidence="11">
    <location>
        <begin position="281"/>
        <end position="484"/>
    </location>
</feature>
<protein>
    <recommendedName>
        <fullName evidence="4">pectinesterase</fullName>
        <ecNumber evidence="4">3.1.1.11</ecNumber>
    </recommendedName>
</protein>
<dbReference type="AlphaFoldDB" id="A0A9Q0JKA8"/>
<dbReference type="GO" id="GO:0042545">
    <property type="term" value="P:cell wall modification"/>
    <property type="evidence" value="ECO:0007669"/>
    <property type="project" value="InterPro"/>
</dbReference>
<evidence type="ECO:0000313" key="13">
    <source>
        <dbReference type="Proteomes" id="UP001141552"/>
    </source>
</evidence>
<organism evidence="12 13">
    <name type="scientific">Turnera subulata</name>
    <dbReference type="NCBI Taxonomy" id="218843"/>
    <lineage>
        <taxon>Eukaryota</taxon>
        <taxon>Viridiplantae</taxon>
        <taxon>Streptophyta</taxon>
        <taxon>Embryophyta</taxon>
        <taxon>Tracheophyta</taxon>
        <taxon>Spermatophyta</taxon>
        <taxon>Magnoliopsida</taxon>
        <taxon>eudicotyledons</taxon>
        <taxon>Gunneridae</taxon>
        <taxon>Pentapetalae</taxon>
        <taxon>rosids</taxon>
        <taxon>fabids</taxon>
        <taxon>Malpighiales</taxon>
        <taxon>Passifloraceae</taxon>
        <taxon>Turnera</taxon>
    </lineage>
</organism>
<dbReference type="GO" id="GO:0030599">
    <property type="term" value="F:pectinesterase activity"/>
    <property type="evidence" value="ECO:0007669"/>
    <property type="project" value="UniProtKB-EC"/>
</dbReference>
<gene>
    <name evidence="12" type="ORF">Tsubulata_046277</name>
</gene>
<dbReference type="InterPro" id="IPR000070">
    <property type="entry name" value="Pectinesterase_cat"/>
</dbReference>
<keyword evidence="7" id="KW-0063">Aspartyl esterase</keyword>
<dbReference type="GO" id="GO:0045490">
    <property type="term" value="P:pectin catabolic process"/>
    <property type="evidence" value="ECO:0007669"/>
    <property type="project" value="TreeGrafter"/>
</dbReference>
<dbReference type="Gene3D" id="2.160.20.10">
    <property type="entry name" value="Single-stranded right-handed beta-helix, Pectin lyase-like"/>
    <property type="match status" value="2"/>
</dbReference>
<dbReference type="InterPro" id="IPR012334">
    <property type="entry name" value="Pectin_lyas_fold"/>
</dbReference>
<keyword evidence="13" id="KW-1185">Reference proteome</keyword>
<reference evidence="12" key="2">
    <citation type="journal article" date="2023" name="Plants (Basel)">
        <title>Annotation of the Turnera subulata (Passifloraceae) Draft Genome Reveals the S-Locus Evolved after the Divergence of Turneroideae from Passifloroideae in a Stepwise Manner.</title>
        <authorList>
            <person name="Henning P.M."/>
            <person name="Roalson E.H."/>
            <person name="Mir W."/>
            <person name="McCubbin A.G."/>
            <person name="Shore J.S."/>
        </authorList>
    </citation>
    <scope>NUCLEOTIDE SEQUENCE</scope>
    <source>
        <strain evidence="12">F60SS</strain>
    </source>
</reference>
<dbReference type="SUPFAM" id="SSF51126">
    <property type="entry name" value="Pectin lyase-like"/>
    <property type="match status" value="2"/>
</dbReference>